<name>A0A5B7HAD7_PORTR</name>
<gene>
    <name evidence="1" type="ORF">E2C01_060765</name>
</gene>
<evidence type="ECO:0000313" key="1">
    <source>
        <dbReference type="EMBL" id="MPC66615.1"/>
    </source>
</evidence>
<reference evidence="1 2" key="1">
    <citation type="submission" date="2019-05" db="EMBL/GenBank/DDBJ databases">
        <title>Another draft genome of Portunus trituberculatus and its Hox gene families provides insights of decapod evolution.</title>
        <authorList>
            <person name="Jeong J.-H."/>
            <person name="Song I."/>
            <person name="Kim S."/>
            <person name="Choi T."/>
            <person name="Kim D."/>
            <person name="Ryu S."/>
            <person name="Kim W."/>
        </authorList>
    </citation>
    <scope>NUCLEOTIDE SEQUENCE [LARGE SCALE GENOMIC DNA]</scope>
    <source>
        <tissue evidence="1">Muscle</tissue>
    </source>
</reference>
<protein>
    <submittedName>
        <fullName evidence="1">Uncharacterized protein</fullName>
    </submittedName>
</protein>
<dbReference type="EMBL" id="VSRR010025022">
    <property type="protein sequence ID" value="MPC66615.1"/>
    <property type="molecule type" value="Genomic_DNA"/>
</dbReference>
<proteinExistence type="predicted"/>
<organism evidence="1 2">
    <name type="scientific">Portunus trituberculatus</name>
    <name type="common">Swimming crab</name>
    <name type="synonym">Neptunus trituberculatus</name>
    <dbReference type="NCBI Taxonomy" id="210409"/>
    <lineage>
        <taxon>Eukaryota</taxon>
        <taxon>Metazoa</taxon>
        <taxon>Ecdysozoa</taxon>
        <taxon>Arthropoda</taxon>
        <taxon>Crustacea</taxon>
        <taxon>Multicrustacea</taxon>
        <taxon>Malacostraca</taxon>
        <taxon>Eumalacostraca</taxon>
        <taxon>Eucarida</taxon>
        <taxon>Decapoda</taxon>
        <taxon>Pleocyemata</taxon>
        <taxon>Brachyura</taxon>
        <taxon>Eubrachyura</taxon>
        <taxon>Portunoidea</taxon>
        <taxon>Portunidae</taxon>
        <taxon>Portuninae</taxon>
        <taxon>Portunus</taxon>
    </lineage>
</organism>
<comment type="caution">
    <text evidence="1">The sequence shown here is derived from an EMBL/GenBank/DDBJ whole genome shotgun (WGS) entry which is preliminary data.</text>
</comment>
<dbReference type="AlphaFoldDB" id="A0A5B7HAD7"/>
<sequence>MSSYPSIFLCQQQQVFLLYLFNAINYLVHCW</sequence>
<evidence type="ECO:0000313" key="2">
    <source>
        <dbReference type="Proteomes" id="UP000324222"/>
    </source>
</evidence>
<keyword evidence="2" id="KW-1185">Reference proteome</keyword>
<dbReference type="Proteomes" id="UP000324222">
    <property type="component" value="Unassembled WGS sequence"/>
</dbReference>
<accession>A0A5B7HAD7</accession>